<dbReference type="Proteomes" id="UP001454036">
    <property type="component" value="Unassembled WGS sequence"/>
</dbReference>
<evidence type="ECO:0000313" key="3">
    <source>
        <dbReference type="Proteomes" id="UP001454036"/>
    </source>
</evidence>
<proteinExistence type="predicted"/>
<evidence type="ECO:0000256" key="1">
    <source>
        <dbReference type="SAM" id="MobiDB-lite"/>
    </source>
</evidence>
<dbReference type="AlphaFoldDB" id="A0AAV3PEK6"/>
<feature type="region of interest" description="Disordered" evidence="1">
    <location>
        <begin position="1"/>
        <end position="38"/>
    </location>
</feature>
<protein>
    <submittedName>
        <fullName evidence="2">Uncharacterized protein</fullName>
    </submittedName>
</protein>
<sequence length="364" mass="39886">MNRSSDDESSSNVDSSLSATVGNQVVSRITPTNDDVKASTPIKDQMFQCSENQMGDYELRPLDNSNHTECSRAGEMSLRPVVELTVQEPAPAATQIPIPCVARGSVQSSTPAAVERAETAYQGIMASLPTFFKKYSPSPITLDQLDGFSTYFSIPVDKVDTRLPLPGDQVILPRIEADSIDPDLTLGYTAVYVESFSYGIRLPFLPLIARVEPLVSLFSALFTVTHEDFQTTFRARRCRNILAEKRPNRVPDNRLFKKWFLARGGMAVGVPLGMKRNLSHFIKSTVKPRESMVPPDFAPAAPLHSSLVAVPPVRPMLKMIASEFPIATSKPSNKVKKAVPPKKPSQVLARNSEEAETHSQGVGS</sequence>
<feature type="compositionally biased region" description="Polar residues" evidence="1">
    <location>
        <begin position="19"/>
        <end position="33"/>
    </location>
</feature>
<keyword evidence="3" id="KW-1185">Reference proteome</keyword>
<name>A0AAV3PEK6_LITER</name>
<dbReference type="EMBL" id="BAABME010001530">
    <property type="protein sequence ID" value="GAA0150109.1"/>
    <property type="molecule type" value="Genomic_DNA"/>
</dbReference>
<organism evidence="2 3">
    <name type="scientific">Lithospermum erythrorhizon</name>
    <name type="common">Purple gromwell</name>
    <name type="synonym">Lithospermum officinale var. erythrorhizon</name>
    <dbReference type="NCBI Taxonomy" id="34254"/>
    <lineage>
        <taxon>Eukaryota</taxon>
        <taxon>Viridiplantae</taxon>
        <taxon>Streptophyta</taxon>
        <taxon>Embryophyta</taxon>
        <taxon>Tracheophyta</taxon>
        <taxon>Spermatophyta</taxon>
        <taxon>Magnoliopsida</taxon>
        <taxon>eudicotyledons</taxon>
        <taxon>Gunneridae</taxon>
        <taxon>Pentapetalae</taxon>
        <taxon>asterids</taxon>
        <taxon>lamiids</taxon>
        <taxon>Boraginales</taxon>
        <taxon>Boraginaceae</taxon>
        <taxon>Boraginoideae</taxon>
        <taxon>Lithospermeae</taxon>
        <taxon>Lithospermum</taxon>
    </lineage>
</organism>
<feature type="region of interest" description="Disordered" evidence="1">
    <location>
        <begin position="330"/>
        <end position="364"/>
    </location>
</feature>
<reference evidence="2 3" key="1">
    <citation type="submission" date="2024-01" db="EMBL/GenBank/DDBJ databases">
        <title>The complete chloroplast genome sequence of Lithospermum erythrorhizon: insights into the phylogenetic relationship among Boraginaceae species and the maternal lineages of purple gromwells.</title>
        <authorList>
            <person name="Okada T."/>
            <person name="Watanabe K."/>
        </authorList>
    </citation>
    <scope>NUCLEOTIDE SEQUENCE [LARGE SCALE GENOMIC DNA]</scope>
</reference>
<evidence type="ECO:0000313" key="2">
    <source>
        <dbReference type="EMBL" id="GAA0150109.1"/>
    </source>
</evidence>
<gene>
    <name evidence="2" type="ORF">LIER_09120</name>
</gene>
<accession>A0AAV3PEK6</accession>
<comment type="caution">
    <text evidence="2">The sequence shown here is derived from an EMBL/GenBank/DDBJ whole genome shotgun (WGS) entry which is preliminary data.</text>
</comment>